<organism evidence="2">
    <name type="scientific">Glycine max</name>
    <name type="common">Soybean</name>
    <name type="synonym">Glycine hispida</name>
    <dbReference type="NCBI Taxonomy" id="3847"/>
    <lineage>
        <taxon>Eukaryota</taxon>
        <taxon>Viridiplantae</taxon>
        <taxon>Streptophyta</taxon>
        <taxon>Embryophyta</taxon>
        <taxon>Tracheophyta</taxon>
        <taxon>Spermatophyta</taxon>
        <taxon>Magnoliopsida</taxon>
        <taxon>eudicotyledons</taxon>
        <taxon>Gunneridae</taxon>
        <taxon>Pentapetalae</taxon>
        <taxon>rosids</taxon>
        <taxon>fabids</taxon>
        <taxon>Fabales</taxon>
        <taxon>Fabaceae</taxon>
        <taxon>Papilionoideae</taxon>
        <taxon>50 kb inversion clade</taxon>
        <taxon>NPAAA clade</taxon>
        <taxon>indigoferoid/millettioid clade</taxon>
        <taxon>Phaseoleae</taxon>
        <taxon>Glycine</taxon>
        <taxon>Glycine subgen. Soja</taxon>
    </lineage>
</organism>
<protein>
    <recommendedName>
        <fullName evidence="1">Di19 zinc-binding domain-containing protein</fullName>
    </recommendedName>
</protein>
<name>C6TLV0_SOYBN</name>
<dbReference type="InterPro" id="IPR033347">
    <property type="entry name" value="Di19"/>
</dbReference>
<reference evidence="2" key="1">
    <citation type="submission" date="2009-08" db="EMBL/GenBank/DDBJ databases">
        <authorList>
            <person name="Cheung F."/>
            <person name="Xiao Y."/>
            <person name="Chan A."/>
            <person name="Moskal W."/>
            <person name="Town C.D."/>
        </authorList>
    </citation>
    <scope>NUCLEOTIDE SEQUENCE</scope>
</reference>
<dbReference type="AlphaFoldDB" id="C6TLV0"/>
<feature type="domain" description="Di19 zinc-binding" evidence="1">
    <location>
        <begin position="8"/>
        <end position="39"/>
    </location>
</feature>
<dbReference type="PANTHER" id="PTHR31875">
    <property type="entry name" value="PROTEIN DEHYDRATION-INDUCED 19"/>
    <property type="match status" value="1"/>
</dbReference>
<dbReference type="PANTHER" id="PTHR31875:SF6">
    <property type="entry name" value="PROTEIN DEHYDRATION-INDUCED 19"/>
    <property type="match status" value="1"/>
</dbReference>
<evidence type="ECO:0000259" key="1">
    <source>
        <dbReference type="Pfam" id="PF05605"/>
    </source>
</evidence>
<dbReference type="ExpressionAtlas" id="C6TLV0">
    <property type="expression patterns" value="baseline and differential"/>
</dbReference>
<dbReference type="InterPro" id="IPR008598">
    <property type="entry name" value="Di19_Zn-bd"/>
</dbReference>
<sequence>MEEEVRPDFPCPYCYEDFDIASLCSHLEDEHSCESRVTVGACSFLSLIFISFPCCNLNLCFVLLC</sequence>
<dbReference type="Pfam" id="PF05605">
    <property type="entry name" value="zf-Di19"/>
    <property type="match status" value="1"/>
</dbReference>
<accession>C6TLV0</accession>
<evidence type="ECO:0000313" key="2">
    <source>
        <dbReference type="EMBL" id="ACU23892.1"/>
    </source>
</evidence>
<dbReference type="EMBL" id="BT098694">
    <property type="protein sequence ID" value="ACU23892.1"/>
    <property type="molecule type" value="mRNA"/>
</dbReference>
<proteinExistence type="evidence at transcript level"/>